<dbReference type="InterPro" id="IPR001304">
    <property type="entry name" value="C-type_lectin-like"/>
</dbReference>
<dbReference type="Gene3D" id="3.10.100.10">
    <property type="entry name" value="Mannose-Binding Protein A, subunit A"/>
    <property type="match status" value="2"/>
</dbReference>
<evidence type="ECO:0000313" key="3">
    <source>
        <dbReference type="Proteomes" id="UP001460270"/>
    </source>
</evidence>
<organism evidence="2 3">
    <name type="scientific">Mugilogobius chulae</name>
    <name type="common">yellowstripe goby</name>
    <dbReference type="NCBI Taxonomy" id="88201"/>
    <lineage>
        <taxon>Eukaryota</taxon>
        <taxon>Metazoa</taxon>
        <taxon>Chordata</taxon>
        <taxon>Craniata</taxon>
        <taxon>Vertebrata</taxon>
        <taxon>Euteleostomi</taxon>
        <taxon>Actinopterygii</taxon>
        <taxon>Neopterygii</taxon>
        <taxon>Teleostei</taxon>
        <taxon>Neoteleostei</taxon>
        <taxon>Acanthomorphata</taxon>
        <taxon>Gobiaria</taxon>
        <taxon>Gobiiformes</taxon>
        <taxon>Gobioidei</taxon>
        <taxon>Gobiidae</taxon>
        <taxon>Gobionellinae</taxon>
        <taxon>Mugilogobius</taxon>
    </lineage>
</organism>
<gene>
    <name evidence="2" type="ORF">WMY93_026922</name>
</gene>
<dbReference type="Pfam" id="PF00059">
    <property type="entry name" value="Lectin_C"/>
    <property type="match status" value="1"/>
</dbReference>
<dbReference type="Proteomes" id="UP001460270">
    <property type="component" value="Unassembled WGS sequence"/>
</dbReference>
<dbReference type="PANTHER" id="PTHR45784:SF3">
    <property type="entry name" value="C-TYPE LECTIN DOMAIN FAMILY 4 MEMBER K-LIKE-RELATED"/>
    <property type="match status" value="1"/>
</dbReference>
<dbReference type="CDD" id="cd00037">
    <property type="entry name" value="CLECT"/>
    <property type="match status" value="1"/>
</dbReference>
<dbReference type="InterPro" id="IPR016187">
    <property type="entry name" value="CTDL_fold"/>
</dbReference>
<dbReference type="AlphaFoldDB" id="A0AAW0MY92"/>
<dbReference type="SMART" id="SM00034">
    <property type="entry name" value="CLECT"/>
    <property type="match status" value="1"/>
</dbReference>
<evidence type="ECO:0000259" key="1">
    <source>
        <dbReference type="PROSITE" id="PS50041"/>
    </source>
</evidence>
<dbReference type="InterPro" id="IPR016186">
    <property type="entry name" value="C-type_lectin-like/link_sf"/>
</dbReference>
<dbReference type="PROSITE" id="PS50041">
    <property type="entry name" value="C_TYPE_LECTIN_2"/>
    <property type="match status" value="2"/>
</dbReference>
<sequence length="254" mass="28939">MQMTGVDDTYRLTRPSSYTGPAWIGLSDDPACWYKVMNSEPNSWRWSATESSSASQYQMWKSNKPENLLGNAFCVFMLGGVWVDSEVGGAKEFTLVEEAKTWDDAVAHCRQHYKDLAMIETEAENAEVDRLVGGNNNKAWIGLYRNAWMWSDKSSSTFTNWAPKQPDNSNVNEYCAVEQADHSWDDVGCEALYPFFCREELNKRITLTKVKVQTPAEMSQPRNGVQLSEQLKLEFRRKDATDIQITLNIHPLEG</sequence>
<comment type="caution">
    <text evidence="2">The sequence shown here is derived from an EMBL/GenBank/DDBJ whole genome shotgun (WGS) entry which is preliminary data.</text>
</comment>
<accession>A0AAW0MY92</accession>
<dbReference type="EMBL" id="JBBPFD010000020">
    <property type="protein sequence ID" value="KAK7883799.1"/>
    <property type="molecule type" value="Genomic_DNA"/>
</dbReference>
<feature type="domain" description="C-type lectin" evidence="1">
    <location>
        <begin position="88"/>
        <end position="198"/>
    </location>
</feature>
<proteinExistence type="predicted"/>
<evidence type="ECO:0000313" key="2">
    <source>
        <dbReference type="EMBL" id="KAK7883799.1"/>
    </source>
</evidence>
<dbReference type="PANTHER" id="PTHR45784">
    <property type="entry name" value="C-TYPE LECTIN DOMAIN FAMILY 20 MEMBER A-RELATED"/>
    <property type="match status" value="1"/>
</dbReference>
<feature type="domain" description="C-type lectin" evidence="1">
    <location>
        <begin position="23"/>
        <end position="84"/>
    </location>
</feature>
<protein>
    <recommendedName>
        <fullName evidence="1">C-type lectin domain-containing protein</fullName>
    </recommendedName>
</protein>
<name>A0AAW0MY92_9GOBI</name>
<keyword evidence="3" id="KW-1185">Reference proteome</keyword>
<dbReference type="SUPFAM" id="SSF56436">
    <property type="entry name" value="C-type lectin-like"/>
    <property type="match status" value="2"/>
</dbReference>
<reference evidence="3" key="1">
    <citation type="submission" date="2024-04" db="EMBL/GenBank/DDBJ databases">
        <title>Salinicola lusitanus LLJ914,a marine bacterium isolated from the Okinawa Trough.</title>
        <authorList>
            <person name="Li J."/>
        </authorList>
    </citation>
    <scope>NUCLEOTIDE SEQUENCE [LARGE SCALE GENOMIC DNA]</scope>
</reference>